<dbReference type="HAMAP" id="MF_00283">
    <property type="entry name" value="Phe_tRNA_synth_beta1"/>
    <property type="match status" value="1"/>
</dbReference>
<evidence type="ECO:0000256" key="16">
    <source>
        <dbReference type="PROSITE-ProRule" id="PRU00209"/>
    </source>
</evidence>
<dbReference type="SUPFAM" id="SSF55681">
    <property type="entry name" value="Class II aaRS and biotin synthetases"/>
    <property type="match status" value="1"/>
</dbReference>
<comment type="similarity">
    <text evidence="2 15">Belongs to the phenylalanyl-tRNA synthetase beta subunit family. Type 1 subfamily.</text>
</comment>
<evidence type="ECO:0000256" key="7">
    <source>
        <dbReference type="ARBA" id="ARBA00022723"/>
    </source>
</evidence>
<dbReference type="SUPFAM" id="SSF54991">
    <property type="entry name" value="Anticodon-binding domain of PheRS"/>
    <property type="match status" value="1"/>
</dbReference>
<dbReference type="InterPro" id="IPR002547">
    <property type="entry name" value="tRNA-bd_dom"/>
</dbReference>
<dbReference type="GO" id="GO:0009328">
    <property type="term" value="C:phenylalanine-tRNA ligase complex"/>
    <property type="evidence" value="ECO:0007669"/>
    <property type="project" value="TreeGrafter"/>
</dbReference>
<evidence type="ECO:0000256" key="2">
    <source>
        <dbReference type="ARBA" id="ARBA00008653"/>
    </source>
</evidence>
<keyword evidence="9 15" id="KW-0067">ATP-binding</keyword>
<dbReference type="GO" id="GO:0006432">
    <property type="term" value="P:phenylalanyl-tRNA aminoacylation"/>
    <property type="evidence" value="ECO:0007669"/>
    <property type="project" value="UniProtKB-UniRule"/>
</dbReference>
<proteinExistence type="inferred from homology"/>
<accession>A0A653ABG2</accession>
<dbReference type="SMART" id="SM00896">
    <property type="entry name" value="FDX-ACB"/>
    <property type="match status" value="1"/>
</dbReference>
<dbReference type="Gene3D" id="3.30.70.380">
    <property type="entry name" value="Ferrodoxin-fold anticodon-binding domain"/>
    <property type="match status" value="1"/>
</dbReference>
<keyword evidence="10 15" id="KW-0460">Magnesium</keyword>
<dbReference type="SUPFAM" id="SSF46955">
    <property type="entry name" value="Putative DNA-binding domain"/>
    <property type="match status" value="1"/>
</dbReference>
<dbReference type="PROSITE" id="PS50886">
    <property type="entry name" value="TRBD"/>
    <property type="match status" value="1"/>
</dbReference>
<dbReference type="EC" id="6.1.1.20" evidence="15"/>
<dbReference type="InterPro" id="IPR004532">
    <property type="entry name" value="Phe-tRNA-ligase_IIc_bsu_bact"/>
</dbReference>
<keyword evidence="6 15" id="KW-0436">Ligase</keyword>
<dbReference type="Pfam" id="PF03147">
    <property type="entry name" value="FDX-ACB"/>
    <property type="match status" value="1"/>
</dbReference>
<dbReference type="InterPro" id="IPR033714">
    <property type="entry name" value="tRNA_bind_bactPheRS"/>
</dbReference>
<keyword evidence="11 16" id="KW-0694">RNA-binding</keyword>
<evidence type="ECO:0000256" key="6">
    <source>
        <dbReference type="ARBA" id="ARBA00022598"/>
    </source>
</evidence>
<dbReference type="AlphaFoldDB" id="A0A653ABG2"/>
<feature type="binding site" evidence="15">
    <location>
        <position position="463"/>
    </location>
    <ligand>
        <name>Mg(2+)</name>
        <dbReference type="ChEBI" id="CHEBI:18420"/>
        <note>shared with alpha subunit</note>
    </ligand>
</feature>
<dbReference type="InterPro" id="IPR005146">
    <property type="entry name" value="B3/B4_tRNA-bd"/>
</dbReference>
<keyword evidence="5 16" id="KW-0820">tRNA-binding</keyword>
<evidence type="ECO:0000256" key="15">
    <source>
        <dbReference type="HAMAP-Rule" id="MF_00283"/>
    </source>
</evidence>
<feature type="domain" description="TRNA-binding" evidence="17">
    <location>
        <begin position="39"/>
        <end position="146"/>
    </location>
</feature>
<feature type="binding site" evidence="15">
    <location>
        <position position="460"/>
    </location>
    <ligand>
        <name>Mg(2+)</name>
        <dbReference type="ChEBI" id="CHEBI:18420"/>
        <note>shared with alpha subunit</note>
    </ligand>
</feature>
<evidence type="ECO:0000313" key="20">
    <source>
        <dbReference type="EMBL" id="VBB45407.1"/>
    </source>
</evidence>
<evidence type="ECO:0000256" key="3">
    <source>
        <dbReference type="ARBA" id="ARBA00011209"/>
    </source>
</evidence>
<dbReference type="SMART" id="SM00874">
    <property type="entry name" value="B5"/>
    <property type="match status" value="1"/>
</dbReference>
<reference evidence="20" key="1">
    <citation type="submission" date="2018-07" db="EMBL/GenBank/DDBJ databases">
        <authorList>
            <consortium name="Genoscope - CEA"/>
            <person name="William W."/>
        </authorList>
    </citation>
    <scope>NUCLEOTIDE SEQUENCE</scope>
    <source>
        <strain evidence="20">IK1</strain>
    </source>
</reference>
<feature type="domain" description="FDX-ACB" evidence="18">
    <location>
        <begin position="709"/>
        <end position="802"/>
    </location>
</feature>
<comment type="subcellular location">
    <subcellularLocation>
        <location evidence="1 15">Cytoplasm</location>
    </subcellularLocation>
</comment>
<keyword evidence="12 15" id="KW-0648">Protein biosynthesis</keyword>
<dbReference type="InterPro" id="IPR005121">
    <property type="entry name" value="Fdx_antiC-bd"/>
</dbReference>
<dbReference type="GO" id="GO:0004826">
    <property type="term" value="F:phenylalanine-tRNA ligase activity"/>
    <property type="evidence" value="ECO:0007669"/>
    <property type="project" value="UniProtKB-UniRule"/>
</dbReference>
<evidence type="ECO:0000256" key="4">
    <source>
        <dbReference type="ARBA" id="ARBA00022490"/>
    </source>
</evidence>
<dbReference type="PANTHER" id="PTHR10947">
    <property type="entry name" value="PHENYLALANYL-TRNA SYNTHETASE BETA CHAIN AND LEUCINE-RICH REPEAT-CONTAINING PROTEIN 47"/>
    <property type="match status" value="1"/>
</dbReference>
<dbReference type="GO" id="GO:0000287">
    <property type="term" value="F:magnesium ion binding"/>
    <property type="evidence" value="ECO:0007669"/>
    <property type="project" value="UniProtKB-UniRule"/>
</dbReference>
<feature type="binding site" evidence="15">
    <location>
        <position position="454"/>
    </location>
    <ligand>
        <name>Mg(2+)</name>
        <dbReference type="ChEBI" id="CHEBI:18420"/>
        <note>shared with alpha subunit</note>
    </ligand>
</feature>
<dbReference type="Pfam" id="PF03484">
    <property type="entry name" value="B5"/>
    <property type="match status" value="1"/>
</dbReference>
<dbReference type="CDD" id="cd02796">
    <property type="entry name" value="tRNA_bind_bactPheRS"/>
    <property type="match status" value="1"/>
</dbReference>
<dbReference type="InterPro" id="IPR012340">
    <property type="entry name" value="NA-bd_OB-fold"/>
</dbReference>
<protein>
    <recommendedName>
        <fullName evidence="15">Phenylalanine--tRNA ligase beta subunit</fullName>
        <ecNumber evidence="15">6.1.1.20</ecNumber>
    </recommendedName>
    <alternativeName>
        <fullName evidence="15">Phenylalanyl-tRNA synthetase beta subunit</fullName>
        <shortName evidence="15">PheRS</shortName>
    </alternativeName>
</protein>
<dbReference type="InterPro" id="IPR045864">
    <property type="entry name" value="aa-tRNA-synth_II/BPL/LPL"/>
</dbReference>
<dbReference type="NCBIfam" id="TIGR00472">
    <property type="entry name" value="pheT_bact"/>
    <property type="match status" value="1"/>
</dbReference>
<feature type="binding site" evidence="15">
    <location>
        <position position="464"/>
    </location>
    <ligand>
        <name>Mg(2+)</name>
        <dbReference type="ChEBI" id="CHEBI:18420"/>
        <note>shared with alpha subunit</note>
    </ligand>
</feature>
<comment type="subunit">
    <text evidence="3 15">Tetramer of two alpha and two beta subunits.</text>
</comment>
<dbReference type="EMBL" id="UPXX01000029">
    <property type="protein sequence ID" value="VBB45407.1"/>
    <property type="molecule type" value="Genomic_DNA"/>
</dbReference>
<dbReference type="Gene3D" id="3.50.40.10">
    <property type="entry name" value="Phenylalanyl-trna Synthetase, Chain B, domain 3"/>
    <property type="match status" value="1"/>
</dbReference>
<evidence type="ECO:0000256" key="11">
    <source>
        <dbReference type="ARBA" id="ARBA00022884"/>
    </source>
</evidence>
<keyword evidence="7 15" id="KW-0479">Metal-binding</keyword>
<dbReference type="Pfam" id="PF17759">
    <property type="entry name" value="tRNA_synthFbeta"/>
    <property type="match status" value="1"/>
</dbReference>
<evidence type="ECO:0000259" key="19">
    <source>
        <dbReference type="PROSITE" id="PS51483"/>
    </source>
</evidence>
<dbReference type="GO" id="GO:0000049">
    <property type="term" value="F:tRNA binding"/>
    <property type="evidence" value="ECO:0007669"/>
    <property type="project" value="UniProtKB-UniRule"/>
</dbReference>
<dbReference type="CDD" id="cd00769">
    <property type="entry name" value="PheRS_beta_core"/>
    <property type="match status" value="1"/>
</dbReference>
<evidence type="ECO:0000256" key="1">
    <source>
        <dbReference type="ARBA" id="ARBA00004496"/>
    </source>
</evidence>
<dbReference type="Gene3D" id="3.30.930.10">
    <property type="entry name" value="Bira Bifunctional Protein, Domain 2"/>
    <property type="match status" value="1"/>
</dbReference>
<dbReference type="FunFam" id="3.50.40.10:FF:000001">
    <property type="entry name" value="Phenylalanine--tRNA ligase beta subunit"/>
    <property type="match status" value="1"/>
</dbReference>
<dbReference type="PROSITE" id="PS51483">
    <property type="entry name" value="B5"/>
    <property type="match status" value="1"/>
</dbReference>
<keyword evidence="13 15" id="KW-0030">Aminoacyl-tRNA synthetase</keyword>
<evidence type="ECO:0000259" key="17">
    <source>
        <dbReference type="PROSITE" id="PS50886"/>
    </source>
</evidence>
<dbReference type="InterPro" id="IPR005147">
    <property type="entry name" value="tRNA_synthase_B5-dom"/>
</dbReference>
<dbReference type="SMART" id="SM00873">
    <property type="entry name" value="B3_4"/>
    <property type="match status" value="1"/>
</dbReference>
<evidence type="ECO:0000256" key="5">
    <source>
        <dbReference type="ARBA" id="ARBA00022555"/>
    </source>
</evidence>
<dbReference type="SUPFAM" id="SSF56037">
    <property type="entry name" value="PheT/TilS domain"/>
    <property type="match status" value="1"/>
</dbReference>
<dbReference type="InterPro" id="IPR041616">
    <property type="entry name" value="PheRS_beta_core"/>
</dbReference>
<comment type="catalytic activity">
    <reaction evidence="14 15">
        <text>tRNA(Phe) + L-phenylalanine + ATP = L-phenylalanyl-tRNA(Phe) + AMP + diphosphate + H(+)</text>
        <dbReference type="Rhea" id="RHEA:19413"/>
        <dbReference type="Rhea" id="RHEA-COMP:9668"/>
        <dbReference type="Rhea" id="RHEA-COMP:9699"/>
        <dbReference type="ChEBI" id="CHEBI:15378"/>
        <dbReference type="ChEBI" id="CHEBI:30616"/>
        <dbReference type="ChEBI" id="CHEBI:33019"/>
        <dbReference type="ChEBI" id="CHEBI:58095"/>
        <dbReference type="ChEBI" id="CHEBI:78442"/>
        <dbReference type="ChEBI" id="CHEBI:78531"/>
        <dbReference type="ChEBI" id="CHEBI:456215"/>
        <dbReference type="EC" id="6.1.1.20"/>
    </reaction>
</comment>
<name>A0A653ABG2_UNCDX</name>
<evidence type="ECO:0000256" key="10">
    <source>
        <dbReference type="ARBA" id="ARBA00022842"/>
    </source>
</evidence>
<organism evidence="20">
    <name type="scientific">Uncultured Desulfatiglans sp</name>
    <dbReference type="NCBI Taxonomy" id="1748965"/>
    <lineage>
        <taxon>Bacteria</taxon>
        <taxon>Pseudomonadati</taxon>
        <taxon>Thermodesulfobacteriota</taxon>
        <taxon>Desulfobacteria</taxon>
        <taxon>Desulfatiglandales</taxon>
        <taxon>Desulfatiglandaceae</taxon>
        <taxon>Desulfatiglans</taxon>
        <taxon>environmental samples</taxon>
    </lineage>
</organism>
<sequence>MKASLNWLKEYVDISQSPEELAQILTMVGLEVEGLEPHGAGLDEIVVGRILAVWPHPGADRLSLCRVDVGGRELQIVCGAPNAAEGVFAPVALPGVRLPGGMKIKAGKIRGELSEGVLLAEDELGLTEDHTGIMELDPCEPGSRLIDVVPIVDHVLDVSITPNRPDCACIIGIAREIAAALGTTVRKPVLRAGGEGPGIESLAQVEVEDATGCPRYVAGMIRGVAVRKSPFWMRYRLLLCGMRAINNIVDVTNYVLLEMGQPLHAFDYHRLGGRRIVVRRSLEGERFATLDGESRTLSSETLMICDGNGPVAIAGIMGGLNSEIVSETEDVLIESACFDPVTIRRGSKFLGLSTEASYRFERGTDIEGTPDALWRALGLMKELGGGEVASGSLDVYPRPYQAPEIVLRVERTNRFLGSALSSESMARYLRNLEMRVETMDGDRLRVLPPAFRVDISREVDLMEEVARADGYDRIPVTVPHVRPSAERDAPEMPLGAEVRRVMIGLGFSEVITYSFVAPTSADLLGASADSPLRTFVPLLNPLTTEQSVLRTSLIPGLLGAVQTNVFQQERGLRLFEWGKVFTAREGEPLPLERLRLAAVMTGPLHEKTWYGEETPVDFYDIKGVLEAFLRGFGLGDCRFDRPDDAFPGFDPRVCAVVTCGEDRFGVIGKVDKRAMVALDIEREEVYGFDLDAEALARHADRRRLFRPLAKFPAVYRDISMIFDSDVESARVLDIIRASAGKWVESVRIFDLYEGEKMPPGKKALAVRVCYRSDKKTLDGAAVNALHEKVIAAIGQGTGGRLKEG</sequence>
<dbReference type="InterPro" id="IPR036690">
    <property type="entry name" value="Fdx_antiC-bd_sf"/>
</dbReference>
<feature type="domain" description="B5" evidence="19">
    <location>
        <begin position="400"/>
        <end position="476"/>
    </location>
</feature>
<gene>
    <name evidence="15 20" type="primary">pheT</name>
    <name evidence="20" type="ORF">TRIP_B350358</name>
</gene>
<dbReference type="SUPFAM" id="SSF50249">
    <property type="entry name" value="Nucleic acid-binding proteins"/>
    <property type="match status" value="1"/>
</dbReference>
<dbReference type="PANTHER" id="PTHR10947:SF0">
    <property type="entry name" value="PHENYLALANINE--TRNA LIGASE BETA SUBUNIT"/>
    <property type="match status" value="1"/>
</dbReference>
<dbReference type="PROSITE" id="PS51447">
    <property type="entry name" value="FDX_ACB"/>
    <property type="match status" value="1"/>
</dbReference>
<comment type="cofactor">
    <cofactor evidence="15">
        <name>Mg(2+)</name>
        <dbReference type="ChEBI" id="CHEBI:18420"/>
    </cofactor>
    <text evidence="15">Binds 2 magnesium ions per tetramer.</text>
</comment>
<evidence type="ECO:0000256" key="9">
    <source>
        <dbReference type="ARBA" id="ARBA00022840"/>
    </source>
</evidence>
<evidence type="ECO:0000256" key="14">
    <source>
        <dbReference type="ARBA" id="ARBA00049255"/>
    </source>
</evidence>
<dbReference type="Pfam" id="PF03483">
    <property type="entry name" value="B3_4"/>
    <property type="match status" value="1"/>
</dbReference>
<keyword evidence="4 15" id="KW-0963">Cytoplasm</keyword>
<dbReference type="InterPro" id="IPR045060">
    <property type="entry name" value="Phe-tRNA-ligase_IIc_bsu"/>
</dbReference>
<dbReference type="InterPro" id="IPR020825">
    <property type="entry name" value="Phe-tRNA_synthase-like_B3/B4"/>
</dbReference>
<dbReference type="Gene3D" id="3.30.56.10">
    <property type="match status" value="2"/>
</dbReference>
<dbReference type="Gene3D" id="2.40.50.140">
    <property type="entry name" value="Nucleic acid-binding proteins"/>
    <property type="match status" value="1"/>
</dbReference>
<evidence type="ECO:0000256" key="13">
    <source>
        <dbReference type="ARBA" id="ARBA00023146"/>
    </source>
</evidence>
<dbReference type="GO" id="GO:0005524">
    <property type="term" value="F:ATP binding"/>
    <property type="evidence" value="ECO:0007669"/>
    <property type="project" value="UniProtKB-UniRule"/>
</dbReference>
<keyword evidence="8 15" id="KW-0547">Nucleotide-binding</keyword>
<dbReference type="Pfam" id="PF01588">
    <property type="entry name" value="tRNA_bind"/>
    <property type="match status" value="1"/>
</dbReference>
<evidence type="ECO:0000256" key="12">
    <source>
        <dbReference type="ARBA" id="ARBA00022917"/>
    </source>
</evidence>
<dbReference type="InterPro" id="IPR009061">
    <property type="entry name" value="DNA-bd_dom_put_sf"/>
</dbReference>
<evidence type="ECO:0000256" key="8">
    <source>
        <dbReference type="ARBA" id="ARBA00022741"/>
    </source>
</evidence>
<evidence type="ECO:0000259" key="18">
    <source>
        <dbReference type="PROSITE" id="PS51447"/>
    </source>
</evidence>